<name>A0A315Z6X1_SEDFL</name>
<keyword evidence="1" id="KW-0472">Membrane</keyword>
<dbReference type="PANTHER" id="PTHR37810:SF5">
    <property type="entry name" value="IMMUNITY PROTEIN SDPI"/>
    <property type="match status" value="1"/>
</dbReference>
<dbReference type="OrthoDB" id="9808690at2"/>
<sequence length="215" mass="24569">MKNSKLNEGLILLFTIVPLIYLFIVFDQLSEQVPIHFNIKGEADNFADKSSMWWIVALMMFGTYLLMKVIPFIDPKNKNNIGASYPKFRLMMAMFMSALACFIIRVGHVGTIGMGMDNVLAILLSVMMIGLGNYLTTIKPNYFVGLRTPWTLENETVWRKSHRMSGKLGFALGFVALFLTLLLSSKIKVLVVVGIMLIWAFYSIYYSYKVYQQEK</sequence>
<dbReference type="Pfam" id="PF07853">
    <property type="entry name" value="DUF1648"/>
    <property type="match status" value="1"/>
</dbReference>
<feature type="transmembrane region" description="Helical" evidence="1">
    <location>
        <begin position="190"/>
        <end position="208"/>
    </location>
</feature>
<accession>A0A315Z6X1</accession>
<evidence type="ECO:0000259" key="2">
    <source>
        <dbReference type="Pfam" id="PF07853"/>
    </source>
</evidence>
<keyword evidence="1" id="KW-0812">Transmembrane</keyword>
<dbReference type="InterPro" id="IPR012867">
    <property type="entry name" value="DUF1648"/>
</dbReference>
<feature type="transmembrane region" description="Helical" evidence="1">
    <location>
        <begin position="88"/>
        <end position="107"/>
    </location>
</feature>
<dbReference type="RefSeq" id="WP_109621173.1">
    <property type="nucleotide sequence ID" value="NZ_QGDO01000006.1"/>
</dbReference>
<dbReference type="PANTHER" id="PTHR37810">
    <property type="entry name" value="IMMUNITY PROTEIN SDPI"/>
    <property type="match status" value="1"/>
</dbReference>
<reference evidence="3 4" key="1">
    <citation type="submission" date="2018-03" db="EMBL/GenBank/DDBJ databases">
        <title>Genomic Encyclopedia of Archaeal and Bacterial Type Strains, Phase II (KMG-II): from individual species to whole genera.</title>
        <authorList>
            <person name="Goeker M."/>
        </authorList>
    </citation>
    <scope>NUCLEOTIDE SEQUENCE [LARGE SCALE GENOMIC DNA]</scope>
    <source>
        <strain evidence="3 4">DSM 28229</strain>
    </source>
</reference>
<feature type="transmembrane region" description="Helical" evidence="1">
    <location>
        <begin position="9"/>
        <end position="30"/>
    </location>
</feature>
<evidence type="ECO:0000256" key="1">
    <source>
        <dbReference type="SAM" id="Phobius"/>
    </source>
</evidence>
<feature type="domain" description="DUF1648" evidence="2">
    <location>
        <begin position="13"/>
        <end position="60"/>
    </location>
</feature>
<evidence type="ECO:0000313" key="3">
    <source>
        <dbReference type="EMBL" id="PWJ39281.1"/>
    </source>
</evidence>
<keyword evidence="1" id="KW-1133">Transmembrane helix</keyword>
<evidence type="ECO:0000313" key="4">
    <source>
        <dbReference type="Proteomes" id="UP000245535"/>
    </source>
</evidence>
<dbReference type="InterPro" id="IPR026272">
    <property type="entry name" value="SdpI"/>
</dbReference>
<comment type="caution">
    <text evidence="3">The sequence shown here is derived from an EMBL/GenBank/DDBJ whole genome shotgun (WGS) entry which is preliminary data.</text>
</comment>
<dbReference type="Proteomes" id="UP000245535">
    <property type="component" value="Unassembled WGS sequence"/>
</dbReference>
<dbReference type="PIRSF" id="PIRSF038959">
    <property type="entry name" value="SdpI"/>
    <property type="match status" value="1"/>
</dbReference>
<dbReference type="EMBL" id="QGDO01000006">
    <property type="protein sequence ID" value="PWJ39281.1"/>
    <property type="molecule type" value="Genomic_DNA"/>
</dbReference>
<dbReference type="InterPro" id="IPR025962">
    <property type="entry name" value="SdpI/YhfL"/>
</dbReference>
<feature type="transmembrane region" description="Helical" evidence="1">
    <location>
        <begin position="50"/>
        <end position="67"/>
    </location>
</feature>
<dbReference type="AlphaFoldDB" id="A0A315Z6X1"/>
<dbReference type="GO" id="GO:0009636">
    <property type="term" value="P:response to toxic substance"/>
    <property type="evidence" value="ECO:0007669"/>
    <property type="project" value="TreeGrafter"/>
</dbReference>
<proteinExistence type="predicted"/>
<gene>
    <name evidence="3" type="ORF">BC781_106182</name>
</gene>
<protein>
    <submittedName>
        <fullName evidence="3">Putative membrane protein</fullName>
    </submittedName>
</protein>
<organism evidence="3 4">
    <name type="scientific">Sediminitomix flava</name>
    <dbReference type="NCBI Taxonomy" id="379075"/>
    <lineage>
        <taxon>Bacteria</taxon>
        <taxon>Pseudomonadati</taxon>
        <taxon>Bacteroidota</taxon>
        <taxon>Cytophagia</taxon>
        <taxon>Cytophagales</taxon>
        <taxon>Flammeovirgaceae</taxon>
        <taxon>Sediminitomix</taxon>
    </lineage>
</organism>
<dbReference type="Pfam" id="PF13630">
    <property type="entry name" value="SdpI"/>
    <property type="match status" value="1"/>
</dbReference>
<feature type="transmembrane region" description="Helical" evidence="1">
    <location>
        <begin position="168"/>
        <end position="184"/>
    </location>
</feature>
<keyword evidence="4" id="KW-1185">Reference proteome</keyword>
<feature type="transmembrane region" description="Helical" evidence="1">
    <location>
        <begin position="119"/>
        <end position="137"/>
    </location>
</feature>